<evidence type="ECO:0000313" key="2">
    <source>
        <dbReference type="Proteomes" id="UP000030762"/>
    </source>
</evidence>
<sequence length="556" mass="61350">MLVLELHPTLPTSIDWPLVSSIKEEVYRGSTQLPKALGDVLPCDLVVNNDLVVVLPEAKARDVLAAFVRAITKDEAMNMEILVAHQGGYLGQKFDERSYCVTNVVQSPMQPDALRSLDAALESTMACVATEDPSSRKVTRVQVMAGYTLFNIPWTLQPTVKVYSTWEGIENVSALGCKPPPLSASVICIGNLETLTDASLKDCFTDPFPVHYKRHLLFLEWIERSIEANGAALTLPWPSTGAAMDVKQLILEPDSILLTTLDAVDDPSHASTLLRPDMDLLEKAWHGLAYTAASTASVVDVVRELQSCFEQGSVLPLIHSHNPSELAVYLRQLVQQAQQQRYVQDASESPPVAPLTLDQDDASSLRYMLQVGIYKLQRDLALWLSLQGIVLADLAAFVTSSAHFKMAQWLVDVCAIGKLLGLNVAMIRQLAQEALAHAHAGTDRAPTFYVVYDAFLPDRLRSLLSEPFLWSLEMQLEDGFSRTLRMDDLPGHSANEDDAPFRISAAAATRLADAMNAQSAEAKDILARGILCFESTLAPTVRFYDSRRRTVRYPFV</sequence>
<proteinExistence type="predicted"/>
<dbReference type="Proteomes" id="UP000030762">
    <property type="component" value="Unassembled WGS sequence"/>
</dbReference>
<keyword evidence="2" id="KW-1185">Reference proteome</keyword>
<dbReference type="RefSeq" id="XP_008604922.1">
    <property type="nucleotide sequence ID" value="XM_008606700.1"/>
</dbReference>
<accession>T0S7S3</accession>
<dbReference type="GeneID" id="19941911"/>
<dbReference type="eggNOG" id="ENOG502SZH3">
    <property type="taxonomic scope" value="Eukaryota"/>
</dbReference>
<dbReference type="VEuPathDB" id="FungiDB:SDRG_01184"/>
<name>T0S7S3_SAPDV</name>
<dbReference type="InParanoid" id="T0S7S3"/>
<dbReference type="AlphaFoldDB" id="T0S7S3"/>
<protein>
    <submittedName>
        <fullName evidence="1">Uncharacterized protein</fullName>
    </submittedName>
</protein>
<reference evidence="1 2" key="1">
    <citation type="submission" date="2012-04" db="EMBL/GenBank/DDBJ databases">
        <title>The Genome Sequence of Saprolegnia declina VS20.</title>
        <authorList>
            <consortium name="The Broad Institute Genome Sequencing Platform"/>
            <person name="Russ C."/>
            <person name="Nusbaum C."/>
            <person name="Tyler B."/>
            <person name="van West P."/>
            <person name="Dieguez-Uribeondo J."/>
            <person name="de Bruijn I."/>
            <person name="Tripathy S."/>
            <person name="Jiang R."/>
            <person name="Young S.K."/>
            <person name="Zeng Q."/>
            <person name="Gargeya S."/>
            <person name="Fitzgerald M."/>
            <person name="Haas B."/>
            <person name="Abouelleil A."/>
            <person name="Alvarado L."/>
            <person name="Arachchi H.M."/>
            <person name="Berlin A."/>
            <person name="Chapman S.B."/>
            <person name="Goldberg J."/>
            <person name="Griggs A."/>
            <person name="Gujja S."/>
            <person name="Hansen M."/>
            <person name="Howarth C."/>
            <person name="Imamovic A."/>
            <person name="Larimer J."/>
            <person name="McCowen C."/>
            <person name="Montmayeur A."/>
            <person name="Murphy C."/>
            <person name="Neiman D."/>
            <person name="Pearson M."/>
            <person name="Priest M."/>
            <person name="Roberts A."/>
            <person name="Saif S."/>
            <person name="Shea T."/>
            <person name="Sisk P."/>
            <person name="Sykes S."/>
            <person name="Wortman J."/>
            <person name="Nusbaum C."/>
            <person name="Birren B."/>
        </authorList>
    </citation>
    <scope>NUCLEOTIDE SEQUENCE [LARGE SCALE GENOMIC DNA]</scope>
    <source>
        <strain evidence="1 2">VS20</strain>
    </source>
</reference>
<organism evidence="1 2">
    <name type="scientific">Saprolegnia diclina (strain VS20)</name>
    <dbReference type="NCBI Taxonomy" id="1156394"/>
    <lineage>
        <taxon>Eukaryota</taxon>
        <taxon>Sar</taxon>
        <taxon>Stramenopiles</taxon>
        <taxon>Oomycota</taxon>
        <taxon>Saprolegniomycetes</taxon>
        <taxon>Saprolegniales</taxon>
        <taxon>Saprolegniaceae</taxon>
        <taxon>Saprolegnia</taxon>
    </lineage>
</organism>
<evidence type="ECO:0000313" key="1">
    <source>
        <dbReference type="EMBL" id="EQC41208.1"/>
    </source>
</evidence>
<dbReference type="OrthoDB" id="74487at2759"/>
<gene>
    <name evidence="1" type="ORF">SDRG_01184</name>
</gene>
<dbReference type="OMA" id="EWIERSI"/>
<dbReference type="EMBL" id="JH767134">
    <property type="protein sequence ID" value="EQC41208.1"/>
    <property type="molecule type" value="Genomic_DNA"/>
</dbReference>